<dbReference type="InterPro" id="IPR005186">
    <property type="entry name" value="FlaG"/>
</dbReference>
<dbReference type="InterPro" id="IPR035924">
    <property type="entry name" value="FlaG-like_sf"/>
</dbReference>
<organism evidence="2 3">
    <name type="scientific">Castellaniella daejeonensis</name>
    <dbReference type="NCBI Taxonomy" id="659013"/>
    <lineage>
        <taxon>Bacteria</taxon>
        <taxon>Pseudomonadati</taxon>
        <taxon>Pseudomonadota</taxon>
        <taxon>Betaproteobacteria</taxon>
        <taxon>Burkholderiales</taxon>
        <taxon>Alcaligenaceae</taxon>
        <taxon>Castellaniella</taxon>
    </lineage>
</organism>
<keyword evidence="2" id="KW-0282">Flagellum</keyword>
<name>A0ABN0TH85_9BURK</name>
<dbReference type="Pfam" id="PF03646">
    <property type="entry name" value="FlaG"/>
    <property type="match status" value="1"/>
</dbReference>
<sequence length="136" mass="14574">MIHPIGNQLASSSLGLAAPMSERQQAQPDPAVQVAPVEDTQSGRFDKQADQRALGLRQPIEPPQSSLEKALESVNNSLKAWSTGIRFDMDEDAQRLVVSIVDSASGEVLRTIPSEAVLRVAKMIVQLQGSGVDTKA</sequence>
<reference evidence="2 3" key="1">
    <citation type="journal article" date="2019" name="Int. J. Syst. Evol. Microbiol.">
        <title>The Global Catalogue of Microorganisms (GCM) 10K type strain sequencing project: providing services to taxonomists for standard genome sequencing and annotation.</title>
        <authorList>
            <consortium name="The Broad Institute Genomics Platform"/>
            <consortium name="The Broad Institute Genome Sequencing Center for Infectious Disease"/>
            <person name="Wu L."/>
            <person name="Ma J."/>
        </authorList>
    </citation>
    <scope>NUCLEOTIDE SEQUENCE [LARGE SCALE GENOMIC DNA]</scope>
    <source>
        <strain evidence="2 3">JCM 16240</strain>
    </source>
</reference>
<feature type="compositionally biased region" description="Low complexity" evidence="1">
    <location>
        <begin position="24"/>
        <end position="37"/>
    </location>
</feature>
<dbReference type="PANTHER" id="PTHR37166:SF1">
    <property type="entry name" value="PROTEIN FLAG"/>
    <property type="match status" value="1"/>
</dbReference>
<keyword evidence="2" id="KW-0969">Cilium</keyword>
<gene>
    <name evidence="2" type="ORF">GCM10009125_08430</name>
</gene>
<dbReference type="Gene3D" id="3.30.160.170">
    <property type="entry name" value="FlaG-like"/>
    <property type="match status" value="1"/>
</dbReference>
<dbReference type="EMBL" id="BAAAFN010000007">
    <property type="protein sequence ID" value="GAA0221712.1"/>
    <property type="molecule type" value="Genomic_DNA"/>
</dbReference>
<evidence type="ECO:0000313" key="3">
    <source>
        <dbReference type="Proteomes" id="UP001501176"/>
    </source>
</evidence>
<evidence type="ECO:0000256" key="1">
    <source>
        <dbReference type="SAM" id="MobiDB-lite"/>
    </source>
</evidence>
<accession>A0ABN0TH85</accession>
<protein>
    <submittedName>
        <fullName evidence="2">Flagellar protein FlaG</fullName>
    </submittedName>
</protein>
<keyword evidence="3" id="KW-1185">Reference proteome</keyword>
<keyword evidence="2" id="KW-0966">Cell projection</keyword>
<proteinExistence type="predicted"/>
<comment type="caution">
    <text evidence="2">The sequence shown here is derived from an EMBL/GenBank/DDBJ whole genome shotgun (WGS) entry which is preliminary data.</text>
</comment>
<dbReference type="PANTHER" id="PTHR37166">
    <property type="entry name" value="PROTEIN FLAG"/>
    <property type="match status" value="1"/>
</dbReference>
<dbReference type="SUPFAM" id="SSF160214">
    <property type="entry name" value="FlaG-like"/>
    <property type="match status" value="1"/>
</dbReference>
<dbReference type="Proteomes" id="UP001501176">
    <property type="component" value="Unassembled WGS sequence"/>
</dbReference>
<feature type="region of interest" description="Disordered" evidence="1">
    <location>
        <begin position="1"/>
        <end position="71"/>
    </location>
</feature>
<evidence type="ECO:0000313" key="2">
    <source>
        <dbReference type="EMBL" id="GAA0221712.1"/>
    </source>
</evidence>